<dbReference type="AlphaFoldDB" id="A0A9W9GTM3"/>
<accession>A0A9W9GTM3</accession>
<feature type="compositionally biased region" description="Basic and acidic residues" evidence="4">
    <location>
        <begin position="1035"/>
        <end position="1050"/>
    </location>
</feature>
<dbReference type="SMART" id="SM00248">
    <property type="entry name" value="ANK"/>
    <property type="match status" value="13"/>
</dbReference>
<dbReference type="RefSeq" id="XP_056520229.1">
    <property type="nucleotide sequence ID" value="XM_056666633.1"/>
</dbReference>
<feature type="region of interest" description="Disordered" evidence="4">
    <location>
        <begin position="1108"/>
        <end position="1135"/>
    </location>
</feature>
<feature type="repeat" description="ANK" evidence="3">
    <location>
        <begin position="759"/>
        <end position="791"/>
    </location>
</feature>
<sequence>MADGPIIRGRLARVTRSIRAVMRCLGGSRESQDGAQRAMLVLCELLDMLCRLQDQLNWAEEKWVVEPSRLRNLDEVIRYFESTIGTFETYFQPGGVSARSFRKRLLENTFVPRLEHFKVMMILIMQPESREKSRVEARLRRILRQFYETDSDSIRPSAPNPDDYHPITSPGAGKTFLASAIIDNLQNTFTSADVAVVFIFGHDETDEDTTPVGFLDKILAQLVYRKRTPSLVTAALYQSKSFAEGKVPAKAYQDAIRAEVNRFSRVMFVIDGIDMDVDRERILNRLQKLPDHAQLLVTMRESKHSFKDEHISVLATHEDLGTYVSALIEQDEGLTALLKQYPPELKAAVIRQVSLKSHGLFLLARLHIDILSRCNDGSLLQMSLAHLPENLNDAYGESMTRIVSQNPFASRCLYWTLYAQRPLSVSELIFAATFELQGNSASASKETSSSAQTVLHETAGLLTIDAMTGTVHLVHKTAKEYLSGPAARVFFPTAKGNIADVCLSVITPDEVVDDCYVTQGATPRKPRGKLLDYATAFWGDHAREVSEDEQTTQVLIRAFLNKLCWRRPPIAEPCNFVLEMPKQLGFGKYFPDWTSLHVLAFFGIIGKARRLIDQGADVNDCDNQIGVTPLHCAVYRGHEEMVEMLLNSEANINATCKKGKTVLHIAGEQGHRKLIKFLLHRRAKSRIADKEGATALQTAIGTTHDEATVSLLIRSRFDMDVQNTVTGNTSLHLAVELRRPRILAFLLEKGASMNVLNRDGITALQMACETDNCESVSLFLERGAQLETRSAHGVTALHLAASKGHWVAFDLMIIGGADINAWDSYGDSLLHKQARASSTTSAAAHLLAQGANIEACNSRGYTPLQCAAATGNRDMFLFLVEQGARLDVQTAKGETLLHITPPLNDGCLDIVEALLNFRFSANATTSSGRTPLHHLVINACDSSDSSAENIASFLSLLLSHGANINAPVASCYAETALHLAVTINSPRESLVSLLIENGASLDVRTTDGRTPLHLAAERGRFNISQILLDAGADSSIKDPGETPTNDKVKGDGQTASDLAHQIPVSMLWFDDTGPLQPLPPPQQRRSLATTIYSIDVGSEVEEIGGSTLVGEDGSIWGSRASTTSTSHTSTASSSC</sequence>
<feature type="region of interest" description="Disordered" evidence="4">
    <location>
        <begin position="1032"/>
        <end position="1054"/>
    </location>
</feature>
<dbReference type="Pfam" id="PF24883">
    <property type="entry name" value="NPHP3_N"/>
    <property type="match status" value="1"/>
</dbReference>
<feature type="domain" description="GPI inositol-deacylase winged helix" evidence="5">
    <location>
        <begin position="398"/>
        <end position="483"/>
    </location>
</feature>
<evidence type="ECO:0000256" key="1">
    <source>
        <dbReference type="ARBA" id="ARBA00022737"/>
    </source>
</evidence>
<feature type="repeat" description="ANK" evidence="3">
    <location>
        <begin position="625"/>
        <end position="657"/>
    </location>
</feature>
<organism evidence="7 8">
    <name type="scientific">Penicillium bovifimosum</name>
    <dbReference type="NCBI Taxonomy" id="126998"/>
    <lineage>
        <taxon>Eukaryota</taxon>
        <taxon>Fungi</taxon>
        <taxon>Dikarya</taxon>
        <taxon>Ascomycota</taxon>
        <taxon>Pezizomycotina</taxon>
        <taxon>Eurotiomycetes</taxon>
        <taxon>Eurotiomycetidae</taxon>
        <taxon>Eurotiales</taxon>
        <taxon>Aspergillaceae</taxon>
        <taxon>Penicillium</taxon>
    </lineage>
</organism>
<dbReference type="Pfam" id="PF22939">
    <property type="entry name" value="WHD_GPIID"/>
    <property type="match status" value="1"/>
</dbReference>
<dbReference type="PROSITE" id="PS50297">
    <property type="entry name" value="ANK_REP_REGION"/>
    <property type="match status" value="8"/>
</dbReference>
<dbReference type="Pfam" id="PF13637">
    <property type="entry name" value="Ank_4"/>
    <property type="match status" value="1"/>
</dbReference>
<dbReference type="PANTHER" id="PTHR24198">
    <property type="entry name" value="ANKYRIN REPEAT AND PROTEIN KINASE DOMAIN-CONTAINING PROTEIN"/>
    <property type="match status" value="1"/>
</dbReference>
<evidence type="ECO:0000256" key="4">
    <source>
        <dbReference type="SAM" id="MobiDB-lite"/>
    </source>
</evidence>
<evidence type="ECO:0000259" key="6">
    <source>
        <dbReference type="Pfam" id="PF24883"/>
    </source>
</evidence>
<dbReference type="InterPro" id="IPR036770">
    <property type="entry name" value="Ankyrin_rpt-contain_sf"/>
</dbReference>
<evidence type="ECO:0000256" key="2">
    <source>
        <dbReference type="ARBA" id="ARBA00023043"/>
    </source>
</evidence>
<keyword evidence="2 3" id="KW-0040">ANK repeat</keyword>
<dbReference type="Pfam" id="PF12796">
    <property type="entry name" value="Ank_2"/>
    <property type="match status" value="3"/>
</dbReference>
<evidence type="ECO:0000259" key="5">
    <source>
        <dbReference type="Pfam" id="PF22939"/>
    </source>
</evidence>
<dbReference type="PROSITE" id="PS50088">
    <property type="entry name" value="ANK_REPEAT"/>
    <property type="match status" value="9"/>
</dbReference>
<evidence type="ECO:0000313" key="8">
    <source>
        <dbReference type="Proteomes" id="UP001149079"/>
    </source>
</evidence>
<dbReference type="SUPFAM" id="SSF52540">
    <property type="entry name" value="P-loop containing nucleoside triphosphate hydrolases"/>
    <property type="match status" value="1"/>
</dbReference>
<dbReference type="OrthoDB" id="1577640at2759"/>
<reference evidence="7" key="2">
    <citation type="journal article" date="2023" name="IMA Fungus">
        <title>Comparative genomic study of the Penicillium genus elucidates a diverse pangenome and 15 lateral gene transfer events.</title>
        <authorList>
            <person name="Petersen C."/>
            <person name="Sorensen T."/>
            <person name="Nielsen M.R."/>
            <person name="Sondergaard T.E."/>
            <person name="Sorensen J.L."/>
            <person name="Fitzpatrick D.A."/>
            <person name="Frisvad J.C."/>
            <person name="Nielsen K.L."/>
        </authorList>
    </citation>
    <scope>NUCLEOTIDE SEQUENCE</scope>
    <source>
        <strain evidence="7">IBT 22155</strain>
    </source>
</reference>
<feature type="repeat" description="ANK" evidence="3">
    <location>
        <begin position="691"/>
        <end position="724"/>
    </location>
</feature>
<dbReference type="EMBL" id="JAPQKL010000005">
    <property type="protein sequence ID" value="KAJ5129850.1"/>
    <property type="molecule type" value="Genomic_DNA"/>
</dbReference>
<gene>
    <name evidence="7" type="ORF">N7515_005889</name>
</gene>
<dbReference type="PRINTS" id="PR01415">
    <property type="entry name" value="ANKYRIN"/>
</dbReference>
<evidence type="ECO:0000313" key="7">
    <source>
        <dbReference type="EMBL" id="KAJ5129850.1"/>
    </source>
</evidence>
<evidence type="ECO:0000256" key="3">
    <source>
        <dbReference type="PROSITE-ProRule" id="PRU00023"/>
    </source>
</evidence>
<dbReference type="InterPro" id="IPR002110">
    <property type="entry name" value="Ankyrin_rpt"/>
</dbReference>
<feature type="compositionally biased region" description="Low complexity" evidence="4">
    <location>
        <begin position="1118"/>
        <end position="1135"/>
    </location>
</feature>
<feature type="domain" description="Nephrocystin 3-like N-terminal" evidence="6">
    <location>
        <begin position="169"/>
        <end position="293"/>
    </location>
</feature>
<feature type="repeat" description="ANK" evidence="3">
    <location>
        <begin position="859"/>
        <end position="891"/>
    </location>
</feature>
<comment type="caution">
    <text evidence="7">The sequence shown here is derived from an EMBL/GenBank/DDBJ whole genome shotgun (WGS) entry which is preliminary data.</text>
</comment>
<protein>
    <recommendedName>
        <fullName evidence="9">NACHT domain-containing protein</fullName>
    </recommendedName>
</protein>
<reference evidence="7" key="1">
    <citation type="submission" date="2022-11" db="EMBL/GenBank/DDBJ databases">
        <authorList>
            <person name="Petersen C."/>
        </authorList>
    </citation>
    <scope>NUCLEOTIDE SEQUENCE</scope>
    <source>
        <strain evidence="7">IBT 22155</strain>
    </source>
</reference>
<dbReference type="Gene3D" id="3.40.50.300">
    <property type="entry name" value="P-loop containing nucleotide triphosphate hydrolases"/>
    <property type="match status" value="1"/>
</dbReference>
<evidence type="ECO:0008006" key="9">
    <source>
        <dbReference type="Google" id="ProtNLM"/>
    </source>
</evidence>
<name>A0A9W9GTM3_9EURO</name>
<feature type="repeat" description="ANK" evidence="3">
    <location>
        <begin position="658"/>
        <end position="690"/>
    </location>
</feature>
<keyword evidence="8" id="KW-1185">Reference proteome</keyword>
<dbReference type="PANTHER" id="PTHR24198:SF165">
    <property type="entry name" value="ANKYRIN REPEAT-CONTAINING PROTEIN-RELATED"/>
    <property type="match status" value="1"/>
</dbReference>
<dbReference type="Gene3D" id="1.25.40.20">
    <property type="entry name" value="Ankyrin repeat-containing domain"/>
    <property type="match status" value="3"/>
</dbReference>
<dbReference type="InterPro" id="IPR027417">
    <property type="entry name" value="P-loop_NTPase"/>
</dbReference>
<dbReference type="GeneID" id="81405803"/>
<keyword evidence="1" id="KW-0677">Repeat</keyword>
<feature type="repeat" description="ANK" evidence="3">
    <location>
        <begin position="726"/>
        <end position="758"/>
    </location>
</feature>
<dbReference type="Proteomes" id="UP001149079">
    <property type="component" value="Unassembled WGS sequence"/>
</dbReference>
<dbReference type="InterPro" id="IPR056884">
    <property type="entry name" value="NPHP3-like_N"/>
</dbReference>
<dbReference type="SUPFAM" id="SSF48403">
    <property type="entry name" value="Ankyrin repeat"/>
    <property type="match status" value="2"/>
</dbReference>
<feature type="repeat" description="ANK" evidence="3">
    <location>
        <begin position="1007"/>
        <end position="1039"/>
    </location>
</feature>
<proteinExistence type="predicted"/>
<dbReference type="InterPro" id="IPR054471">
    <property type="entry name" value="GPIID_WHD"/>
</dbReference>
<feature type="repeat" description="ANK" evidence="3">
    <location>
        <begin position="972"/>
        <end position="1006"/>
    </location>
</feature>
<feature type="repeat" description="ANK" evidence="3">
    <location>
        <begin position="792"/>
        <end position="824"/>
    </location>
</feature>